<accession>A0A4Q4TI33</accession>
<dbReference type="AlphaFoldDB" id="A0A4Q4TI33"/>
<protein>
    <submittedName>
        <fullName evidence="2">Uncharacterized protein</fullName>
    </submittedName>
</protein>
<feature type="compositionally biased region" description="Acidic residues" evidence="1">
    <location>
        <begin position="152"/>
        <end position="161"/>
    </location>
</feature>
<evidence type="ECO:0000256" key="1">
    <source>
        <dbReference type="SAM" id="MobiDB-lite"/>
    </source>
</evidence>
<name>A0A4Q4TI33_9PEZI</name>
<feature type="region of interest" description="Disordered" evidence="1">
    <location>
        <begin position="61"/>
        <end position="161"/>
    </location>
</feature>
<dbReference type="STRING" id="155417.A0A4Q4TI33"/>
<comment type="caution">
    <text evidence="2">The sequence shown here is derived from an EMBL/GenBank/DDBJ whole genome shotgun (WGS) entry which is preliminary data.</text>
</comment>
<proteinExistence type="predicted"/>
<dbReference type="EMBL" id="QJNU01000150">
    <property type="protein sequence ID" value="RYP05902.1"/>
    <property type="molecule type" value="Genomic_DNA"/>
</dbReference>
<reference evidence="2 3" key="1">
    <citation type="submission" date="2018-06" db="EMBL/GenBank/DDBJ databases">
        <title>Complete Genomes of Monosporascus.</title>
        <authorList>
            <person name="Robinson A.J."/>
            <person name="Natvig D.O."/>
        </authorList>
    </citation>
    <scope>NUCLEOTIDE SEQUENCE [LARGE SCALE GENOMIC DNA]</scope>
    <source>
        <strain evidence="2 3">CBS 110550</strain>
    </source>
</reference>
<keyword evidence="3" id="KW-1185">Reference proteome</keyword>
<sequence>MSLKNADDLFNQREKEILSKAWLCMKSPPEFDMEKLAKLTNYTNPRSLYPVMRGIKKKIAEVNDNDEQEGVARPSTPANNGKGKGSGTGSGTASSRKRKAIVADAEENAATPTKCFKARKSTVKTEATVRDEEMSEEMKDADEKEPVGRAGDDEEMMDGEV</sequence>
<dbReference type="Proteomes" id="UP000293360">
    <property type="component" value="Unassembled WGS sequence"/>
</dbReference>
<evidence type="ECO:0000313" key="2">
    <source>
        <dbReference type="EMBL" id="RYP05902.1"/>
    </source>
</evidence>
<dbReference type="OrthoDB" id="5403747at2759"/>
<feature type="compositionally biased region" description="Basic and acidic residues" evidence="1">
    <location>
        <begin position="127"/>
        <end position="151"/>
    </location>
</feature>
<gene>
    <name evidence="2" type="ORF">DL764_003503</name>
</gene>
<organism evidence="2 3">
    <name type="scientific">Monosporascus ibericus</name>
    <dbReference type="NCBI Taxonomy" id="155417"/>
    <lineage>
        <taxon>Eukaryota</taxon>
        <taxon>Fungi</taxon>
        <taxon>Dikarya</taxon>
        <taxon>Ascomycota</taxon>
        <taxon>Pezizomycotina</taxon>
        <taxon>Sordariomycetes</taxon>
        <taxon>Xylariomycetidae</taxon>
        <taxon>Xylariales</taxon>
        <taxon>Xylariales incertae sedis</taxon>
        <taxon>Monosporascus</taxon>
    </lineage>
</organism>
<evidence type="ECO:0000313" key="3">
    <source>
        <dbReference type="Proteomes" id="UP000293360"/>
    </source>
</evidence>